<protein>
    <submittedName>
        <fullName evidence="2">Uncharacterized protein</fullName>
    </submittedName>
</protein>
<name>A0AAN6WL96_9PEZI</name>
<comment type="caution">
    <text evidence="2">The sequence shown here is derived from an EMBL/GenBank/DDBJ whole genome shotgun (WGS) entry which is preliminary data.</text>
</comment>
<reference evidence="2" key="1">
    <citation type="journal article" date="2023" name="Mol. Phylogenet. Evol.">
        <title>Genome-scale phylogeny and comparative genomics of the fungal order Sordariales.</title>
        <authorList>
            <person name="Hensen N."/>
            <person name="Bonometti L."/>
            <person name="Westerberg I."/>
            <person name="Brannstrom I.O."/>
            <person name="Guillou S."/>
            <person name="Cros-Aarteil S."/>
            <person name="Calhoun S."/>
            <person name="Haridas S."/>
            <person name="Kuo A."/>
            <person name="Mondo S."/>
            <person name="Pangilinan J."/>
            <person name="Riley R."/>
            <person name="LaButti K."/>
            <person name="Andreopoulos B."/>
            <person name="Lipzen A."/>
            <person name="Chen C."/>
            <person name="Yan M."/>
            <person name="Daum C."/>
            <person name="Ng V."/>
            <person name="Clum A."/>
            <person name="Steindorff A."/>
            <person name="Ohm R.A."/>
            <person name="Martin F."/>
            <person name="Silar P."/>
            <person name="Natvig D.O."/>
            <person name="Lalanne C."/>
            <person name="Gautier V."/>
            <person name="Ament-Velasquez S.L."/>
            <person name="Kruys A."/>
            <person name="Hutchinson M.I."/>
            <person name="Powell A.J."/>
            <person name="Barry K."/>
            <person name="Miller A.N."/>
            <person name="Grigoriev I.V."/>
            <person name="Debuchy R."/>
            <person name="Gladieux P."/>
            <person name="Hiltunen Thoren M."/>
            <person name="Johannesson H."/>
        </authorList>
    </citation>
    <scope>NUCLEOTIDE SEQUENCE</scope>
    <source>
        <strain evidence="2">PSN309</strain>
    </source>
</reference>
<accession>A0AAN6WL96</accession>
<dbReference type="AlphaFoldDB" id="A0AAN6WL96"/>
<gene>
    <name evidence="2" type="ORF">QBC35DRAFT_506585</name>
</gene>
<feature type="compositionally biased region" description="Basic and acidic residues" evidence="1">
    <location>
        <begin position="87"/>
        <end position="98"/>
    </location>
</feature>
<reference evidence="2" key="2">
    <citation type="submission" date="2023-05" db="EMBL/GenBank/DDBJ databases">
        <authorList>
            <consortium name="Lawrence Berkeley National Laboratory"/>
            <person name="Steindorff A."/>
            <person name="Hensen N."/>
            <person name="Bonometti L."/>
            <person name="Westerberg I."/>
            <person name="Brannstrom I.O."/>
            <person name="Guillou S."/>
            <person name="Cros-Aarteil S."/>
            <person name="Calhoun S."/>
            <person name="Haridas S."/>
            <person name="Kuo A."/>
            <person name="Mondo S."/>
            <person name="Pangilinan J."/>
            <person name="Riley R."/>
            <person name="Labutti K."/>
            <person name="Andreopoulos B."/>
            <person name="Lipzen A."/>
            <person name="Chen C."/>
            <person name="Yanf M."/>
            <person name="Daum C."/>
            <person name="Ng V."/>
            <person name="Clum A."/>
            <person name="Ohm R."/>
            <person name="Martin F."/>
            <person name="Silar P."/>
            <person name="Natvig D."/>
            <person name="Lalanne C."/>
            <person name="Gautier V."/>
            <person name="Ament-Velasquez S.L."/>
            <person name="Kruys A."/>
            <person name="Hutchinson M.I."/>
            <person name="Powell A.J."/>
            <person name="Barry K."/>
            <person name="Miller A.N."/>
            <person name="Grigoriev I.V."/>
            <person name="Debuchy R."/>
            <person name="Gladieux P."/>
            <person name="Thoren M.H."/>
            <person name="Johannesson H."/>
        </authorList>
    </citation>
    <scope>NUCLEOTIDE SEQUENCE</scope>
    <source>
        <strain evidence="2">PSN309</strain>
    </source>
</reference>
<evidence type="ECO:0000313" key="3">
    <source>
        <dbReference type="Proteomes" id="UP001302126"/>
    </source>
</evidence>
<feature type="region of interest" description="Disordered" evidence="1">
    <location>
        <begin position="47"/>
        <end position="98"/>
    </location>
</feature>
<dbReference type="Proteomes" id="UP001302126">
    <property type="component" value="Unassembled WGS sequence"/>
</dbReference>
<proteinExistence type="predicted"/>
<feature type="compositionally biased region" description="Polar residues" evidence="1">
    <location>
        <begin position="1"/>
        <end position="10"/>
    </location>
</feature>
<sequence>MNQALPSITKTAEDAPLYQQTFPPPADSFDVLWAALCLLSLATATKISSTGTDKRKRLEGPESDSKRRRTASFLPLHQTLEAPAEELTPKRQDDKNRK</sequence>
<keyword evidence="3" id="KW-1185">Reference proteome</keyword>
<evidence type="ECO:0000313" key="2">
    <source>
        <dbReference type="EMBL" id="KAK4184114.1"/>
    </source>
</evidence>
<organism evidence="2 3">
    <name type="scientific">Podospora australis</name>
    <dbReference type="NCBI Taxonomy" id="1536484"/>
    <lineage>
        <taxon>Eukaryota</taxon>
        <taxon>Fungi</taxon>
        <taxon>Dikarya</taxon>
        <taxon>Ascomycota</taxon>
        <taxon>Pezizomycotina</taxon>
        <taxon>Sordariomycetes</taxon>
        <taxon>Sordariomycetidae</taxon>
        <taxon>Sordariales</taxon>
        <taxon>Podosporaceae</taxon>
        <taxon>Podospora</taxon>
    </lineage>
</organism>
<feature type="compositionally biased region" description="Basic and acidic residues" evidence="1">
    <location>
        <begin position="52"/>
        <end position="65"/>
    </location>
</feature>
<evidence type="ECO:0000256" key="1">
    <source>
        <dbReference type="SAM" id="MobiDB-lite"/>
    </source>
</evidence>
<dbReference type="EMBL" id="MU864504">
    <property type="protein sequence ID" value="KAK4184114.1"/>
    <property type="molecule type" value="Genomic_DNA"/>
</dbReference>
<feature type="region of interest" description="Disordered" evidence="1">
    <location>
        <begin position="1"/>
        <end position="21"/>
    </location>
</feature>